<dbReference type="CDD" id="cd13529">
    <property type="entry name" value="PBP2_transferrin"/>
    <property type="match status" value="2"/>
</dbReference>
<evidence type="ECO:0000313" key="11">
    <source>
        <dbReference type="Proteomes" id="UP001152320"/>
    </source>
</evidence>
<name>A0A9Q1H6B8_HOLLE</name>
<evidence type="ECO:0000259" key="9">
    <source>
        <dbReference type="PROSITE" id="PS51408"/>
    </source>
</evidence>
<feature type="signal peptide" evidence="7">
    <location>
        <begin position="1"/>
        <end position="27"/>
    </location>
</feature>
<dbReference type="InterPro" id="IPR009056">
    <property type="entry name" value="Cyt_c-like_dom"/>
</dbReference>
<dbReference type="PANTHER" id="PTHR11485:SF29">
    <property type="entry name" value="TRANSFERRIN 2"/>
    <property type="match status" value="1"/>
</dbReference>
<sequence>MALTMHFNPGFVLVLICLFQMSKFISADNAARWCTISTQEANKCDSMKTKFAEEGLTPAITCVNEDSHEACMSSIASGRADLITLDGGDVYTGGKLYGLMPIMEEIYADGKKGYNALAVVRKSNTDVTIDNLRSKTTCHTGYGRTAGWNIPVGFLLEEGKMPSVGCQNSIESASEFFNLSCVPGALAAAKEGADVRNLCALCHDPGMCSRSGDVYAGYTGAFRCMIERDADVAFIKTETVLDNTDGNNPEDWAASLRSEDFEILCRNGIRRPITDDTSCNLATSPSHAVVTSSDKSKEEIDSYVQLLMKAVDLFAVDGNAKGFSMFDSEPWSGEDLLFKDTTEKLGVLNVDHYEDFLGEEYLGSLDGLLKCPEGTLRFCTISNGEQEKCEAMRTAFSGAGINPEISCFQTESHADCMKYIEAGNADIVTLDGGDIYTAGKYFDLVPVMGETYEVGVASYWAVAVVRADASFTISELKGKKSCHTGIMKTAGWVVPVGYLSKNEQIEVKNCDSATAIVISLGEFFSQSCAPGALTEKYNPLGTNPESLCDLCIGEGDEHCIRNDHEPYYDYSGAFRCLAESAGDVAFIKHVTVDEYAGDNKKNVGWNADLDSSDFRYLCPDGTKQENWSEDCSLSKVASHALMTAGWKTDAEKSEIRNVFIRGQDLFGSDSGDSFKLFDSQDYEGSDLLFKDSTLSLVDVGNKDAYDTWLSEEYLEGIKAQDMKECSGSPTTKMTCFALLLGLFMAHVFGGVA</sequence>
<feature type="domain" description="Transferrin-like" evidence="9">
    <location>
        <begin position="31"/>
        <end position="370"/>
    </location>
</feature>
<dbReference type="InterPro" id="IPR001156">
    <property type="entry name" value="Transferrin-like_dom"/>
</dbReference>
<comment type="subcellular location">
    <subcellularLocation>
        <location evidence="1">Secreted</location>
    </subcellularLocation>
</comment>
<keyword evidence="7" id="KW-0732">Signal</keyword>
<dbReference type="GO" id="GO:0046872">
    <property type="term" value="F:metal ion binding"/>
    <property type="evidence" value="ECO:0007669"/>
    <property type="project" value="UniProtKB-KW"/>
</dbReference>
<dbReference type="PRINTS" id="PR00422">
    <property type="entry name" value="TRANSFERRIN"/>
</dbReference>
<gene>
    <name evidence="10" type="ORF">HOLleu_24468</name>
</gene>
<dbReference type="PANTHER" id="PTHR11485">
    <property type="entry name" value="TRANSFERRIN"/>
    <property type="match status" value="1"/>
</dbReference>
<evidence type="ECO:0000313" key="10">
    <source>
        <dbReference type="EMBL" id="KAJ8034050.1"/>
    </source>
</evidence>
<reference evidence="10" key="1">
    <citation type="submission" date="2021-10" db="EMBL/GenBank/DDBJ databases">
        <title>Tropical sea cucumber genome reveals ecological adaptation and Cuvierian tubules defense mechanism.</title>
        <authorList>
            <person name="Chen T."/>
        </authorList>
    </citation>
    <scope>NUCLEOTIDE SEQUENCE</scope>
    <source>
        <strain evidence="10">Nanhai2018</strain>
        <tissue evidence="10">Muscle</tissue>
    </source>
</reference>
<dbReference type="GO" id="GO:0009055">
    <property type="term" value="F:electron transfer activity"/>
    <property type="evidence" value="ECO:0007669"/>
    <property type="project" value="InterPro"/>
</dbReference>
<evidence type="ECO:0000256" key="7">
    <source>
        <dbReference type="SAM" id="SignalP"/>
    </source>
</evidence>
<feature type="chain" id="PRO_5040467767" evidence="7">
    <location>
        <begin position="28"/>
        <end position="752"/>
    </location>
</feature>
<feature type="domain" description="Cytochrome c" evidence="8">
    <location>
        <begin position="187"/>
        <end position="311"/>
    </location>
</feature>
<dbReference type="PROSITE" id="PS00206">
    <property type="entry name" value="TRANSFERRIN_LIKE_2"/>
    <property type="match status" value="1"/>
</dbReference>
<dbReference type="GO" id="GO:0055037">
    <property type="term" value="C:recycling endosome"/>
    <property type="evidence" value="ECO:0007669"/>
    <property type="project" value="TreeGrafter"/>
</dbReference>
<dbReference type="InterPro" id="IPR018195">
    <property type="entry name" value="Transferrin_Fe_BS"/>
</dbReference>
<dbReference type="EMBL" id="JAIZAY010000011">
    <property type="protein sequence ID" value="KAJ8034050.1"/>
    <property type="molecule type" value="Genomic_DNA"/>
</dbReference>
<dbReference type="OrthoDB" id="9981115at2759"/>
<evidence type="ECO:0000256" key="6">
    <source>
        <dbReference type="PROSITE-ProRule" id="PRU00433"/>
    </source>
</evidence>
<dbReference type="GO" id="GO:0006826">
    <property type="term" value="P:iron ion transport"/>
    <property type="evidence" value="ECO:0007669"/>
    <property type="project" value="TreeGrafter"/>
</dbReference>
<keyword evidence="3 6" id="KW-0479">Metal-binding</keyword>
<evidence type="ECO:0000256" key="3">
    <source>
        <dbReference type="ARBA" id="ARBA00022723"/>
    </source>
</evidence>
<feature type="domain" description="Transferrin-like" evidence="9">
    <location>
        <begin position="376"/>
        <end position="722"/>
    </location>
</feature>
<dbReference type="SMART" id="SM00094">
    <property type="entry name" value="TR_FER"/>
    <property type="match status" value="2"/>
</dbReference>
<dbReference type="PROSITE" id="PS51007">
    <property type="entry name" value="CYTC"/>
    <property type="match status" value="1"/>
</dbReference>
<evidence type="ECO:0000256" key="4">
    <source>
        <dbReference type="ARBA" id="ARBA00022737"/>
    </source>
</evidence>
<dbReference type="GO" id="GO:0005886">
    <property type="term" value="C:plasma membrane"/>
    <property type="evidence" value="ECO:0007669"/>
    <property type="project" value="TreeGrafter"/>
</dbReference>
<proteinExistence type="predicted"/>
<dbReference type="AlphaFoldDB" id="A0A9Q1H6B8"/>
<accession>A0A9Q1H6B8</accession>
<evidence type="ECO:0000259" key="8">
    <source>
        <dbReference type="PROSITE" id="PS51007"/>
    </source>
</evidence>
<keyword evidence="11" id="KW-1185">Reference proteome</keyword>
<dbReference type="Gene3D" id="3.40.190.10">
    <property type="entry name" value="Periplasmic binding protein-like II"/>
    <property type="match status" value="4"/>
</dbReference>
<dbReference type="Pfam" id="PF00405">
    <property type="entry name" value="Transferrin"/>
    <property type="match status" value="2"/>
</dbReference>
<dbReference type="GO" id="GO:0005769">
    <property type="term" value="C:early endosome"/>
    <property type="evidence" value="ECO:0007669"/>
    <property type="project" value="TreeGrafter"/>
</dbReference>
<dbReference type="Proteomes" id="UP001152320">
    <property type="component" value="Chromosome 11"/>
</dbReference>
<keyword evidence="2" id="KW-0964">Secreted</keyword>
<evidence type="ECO:0000256" key="1">
    <source>
        <dbReference type="ARBA" id="ARBA00004613"/>
    </source>
</evidence>
<keyword evidence="5 6" id="KW-0408">Iron</keyword>
<organism evidence="10 11">
    <name type="scientific">Holothuria leucospilota</name>
    <name type="common">Black long sea cucumber</name>
    <name type="synonym">Mertensiothuria leucospilota</name>
    <dbReference type="NCBI Taxonomy" id="206669"/>
    <lineage>
        <taxon>Eukaryota</taxon>
        <taxon>Metazoa</taxon>
        <taxon>Echinodermata</taxon>
        <taxon>Eleutherozoa</taxon>
        <taxon>Echinozoa</taxon>
        <taxon>Holothuroidea</taxon>
        <taxon>Aspidochirotacea</taxon>
        <taxon>Aspidochirotida</taxon>
        <taxon>Holothuriidae</taxon>
        <taxon>Holothuria</taxon>
    </lineage>
</organism>
<evidence type="ECO:0000256" key="2">
    <source>
        <dbReference type="ARBA" id="ARBA00022525"/>
    </source>
</evidence>
<evidence type="ECO:0000256" key="5">
    <source>
        <dbReference type="ARBA" id="ARBA00023004"/>
    </source>
</evidence>
<keyword evidence="4" id="KW-0677">Repeat</keyword>
<dbReference type="FunFam" id="3.40.190.10:FF:000095">
    <property type="entry name" value="Lactotransferrin"/>
    <property type="match status" value="2"/>
</dbReference>
<keyword evidence="6" id="KW-0349">Heme</keyword>
<dbReference type="PROSITE" id="PS51408">
    <property type="entry name" value="TRANSFERRIN_LIKE_4"/>
    <property type="match status" value="2"/>
</dbReference>
<dbReference type="GO" id="GO:0020037">
    <property type="term" value="F:heme binding"/>
    <property type="evidence" value="ECO:0007669"/>
    <property type="project" value="InterPro"/>
</dbReference>
<dbReference type="SUPFAM" id="SSF53850">
    <property type="entry name" value="Periplasmic binding protein-like II"/>
    <property type="match status" value="2"/>
</dbReference>
<dbReference type="GO" id="GO:0005615">
    <property type="term" value="C:extracellular space"/>
    <property type="evidence" value="ECO:0007669"/>
    <property type="project" value="TreeGrafter"/>
</dbReference>
<protein>
    <submittedName>
        <fullName evidence="10">Melanotransferrin</fullName>
    </submittedName>
</protein>
<comment type="caution">
    <text evidence="10">The sequence shown here is derived from an EMBL/GenBank/DDBJ whole genome shotgun (WGS) entry which is preliminary data.</text>
</comment>